<evidence type="ECO:0000256" key="4">
    <source>
        <dbReference type="ARBA" id="ARBA00023054"/>
    </source>
</evidence>
<keyword evidence="7" id="KW-1185">Reference proteome</keyword>
<evidence type="ECO:0000256" key="1">
    <source>
        <dbReference type="ARBA" id="ARBA00003416"/>
    </source>
</evidence>
<dbReference type="KEGG" id="sand:H3309_11985"/>
<organism evidence="6 7">
    <name type="scientific">Sandaracinobacteroides saxicola</name>
    <dbReference type="NCBI Taxonomy" id="2759707"/>
    <lineage>
        <taxon>Bacteria</taxon>
        <taxon>Pseudomonadati</taxon>
        <taxon>Pseudomonadota</taxon>
        <taxon>Alphaproteobacteria</taxon>
        <taxon>Sphingomonadales</taxon>
        <taxon>Sphingosinicellaceae</taxon>
        <taxon>Sandaracinobacteroides</taxon>
    </lineage>
</organism>
<dbReference type="EMBL" id="CP059851">
    <property type="protein sequence ID" value="QMW22083.1"/>
    <property type="molecule type" value="Genomic_DNA"/>
</dbReference>
<dbReference type="Pfam" id="PF02646">
    <property type="entry name" value="RmuC"/>
    <property type="match status" value="1"/>
</dbReference>
<keyword evidence="4" id="KW-0175">Coiled coil</keyword>
<comment type="similarity">
    <text evidence="2">Belongs to the RmuC family.</text>
</comment>
<reference evidence="6 7" key="1">
    <citation type="submission" date="2020-07" db="EMBL/GenBank/DDBJ databases">
        <title>Complete genome sequence for Sandaracinobacter sp. M6.</title>
        <authorList>
            <person name="Tang Y."/>
            <person name="Liu Q."/>
            <person name="Guo Z."/>
            <person name="Lei P."/>
            <person name="Huang B."/>
        </authorList>
    </citation>
    <scope>NUCLEOTIDE SEQUENCE [LARGE SCALE GENOMIC DNA]</scope>
    <source>
        <strain evidence="6 7">M6</strain>
    </source>
</reference>
<dbReference type="RefSeq" id="WP_182294928.1">
    <property type="nucleotide sequence ID" value="NZ_CP059851.1"/>
</dbReference>
<dbReference type="GO" id="GO:0006310">
    <property type="term" value="P:DNA recombination"/>
    <property type="evidence" value="ECO:0007669"/>
    <property type="project" value="UniProtKB-KW"/>
</dbReference>
<dbReference type="PANTHER" id="PTHR30563:SF0">
    <property type="entry name" value="DNA RECOMBINATION PROTEIN RMUC"/>
    <property type="match status" value="1"/>
</dbReference>
<dbReference type="PANTHER" id="PTHR30563">
    <property type="entry name" value="DNA RECOMBINATION PROTEIN RMUC"/>
    <property type="match status" value="1"/>
</dbReference>
<evidence type="ECO:0000256" key="5">
    <source>
        <dbReference type="ARBA" id="ARBA00023172"/>
    </source>
</evidence>
<dbReference type="AlphaFoldDB" id="A0A7G5IFE1"/>
<evidence type="ECO:0000256" key="3">
    <source>
        <dbReference type="ARBA" id="ARBA00021840"/>
    </source>
</evidence>
<proteinExistence type="inferred from homology"/>
<keyword evidence="5" id="KW-0233">DNA recombination</keyword>
<dbReference type="InterPro" id="IPR003798">
    <property type="entry name" value="DNA_recombination_RmuC"/>
</dbReference>
<comment type="function">
    <text evidence="1">Involved in DNA recombination.</text>
</comment>
<evidence type="ECO:0000256" key="2">
    <source>
        <dbReference type="ARBA" id="ARBA00009840"/>
    </source>
</evidence>
<evidence type="ECO:0000313" key="6">
    <source>
        <dbReference type="EMBL" id="QMW22083.1"/>
    </source>
</evidence>
<protein>
    <recommendedName>
        <fullName evidence="3">DNA recombination protein RmuC homolog</fullName>
    </recommendedName>
</protein>
<accession>A0A7G5IFE1</accession>
<dbReference type="Proteomes" id="UP000515292">
    <property type="component" value="Chromosome"/>
</dbReference>
<gene>
    <name evidence="6" type="ORF">H3309_11985</name>
</gene>
<name>A0A7G5IFE1_9SPHN</name>
<sequence length="441" mass="47793">MLDPVALAIAVAALLIAAGLAWVLRGRDLATLRTERDAARTESARWQAEAATHATALAALQATQAERDAAHARQLLAMKTEFQQLAGDALAAAQTRFNAQAEETLKRHREETGQNIASSRAELAKLLTPVSETLTRYQTELKSIEEARVHAYGGLRQQLADVAQGQAAVRDEAARLATALRSSGKTAGRWGEEQLQRTLELGGLRLGIDFTLQTSQAGDDGRQRRPDAIINLPGGRELVIDSKCSLNDYLTAAGATSDEERRAALARHAAAFRAHAQGLALKSYWSEFAASADFVIMFIPGENFLSAALETDLDLLGWAMDRRVILTGPTNLLALARTVSMVWKQETLARQAAEIGEEAGRLYAAISTMAEHVQKLGRNLTQSVGNYNDFVASLERNVLPKARRLPDMGVETGKKDLPETKLIEATLRPPTAPELLPPPAE</sequence>
<evidence type="ECO:0000313" key="7">
    <source>
        <dbReference type="Proteomes" id="UP000515292"/>
    </source>
</evidence>